<dbReference type="EMBL" id="HACM01002998">
    <property type="protein sequence ID" value="CRZ03440.1"/>
    <property type="molecule type" value="Transcribed_RNA"/>
</dbReference>
<proteinExistence type="predicted"/>
<keyword evidence="1" id="KW-0472">Membrane</keyword>
<evidence type="ECO:0000256" key="1">
    <source>
        <dbReference type="SAM" id="Phobius"/>
    </source>
</evidence>
<sequence length="110" mass="12026">MIKLCGRMKSTNQRIRIFLLRLGGLILWVRIYKLISLDYLSVVISGVGSGTALICSSSNLNGPCFPIMLMPTLMMFSISIVHLPAATRPANTGMNRDKGSCIVFHCPPGQ</sequence>
<keyword evidence="1" id="KW-0812">Transmembrane</keyword>
<feature type="transmembrane region" description="Helical" evidence="1">
    <location>
        <begin position="65"/>
        <end position="86"/>
    </location>
</feature>
<keyword evidence="1" id="KW-1133">Transmembrane helix</keyword>
<reference evidence="2" key="1">
    <citation type="submission" date="2015-04" db="EMBL/GenBank/DDBJ databases">
        <title>The genome sequence of the plant pathogenic Rhizarian Plasmodiophora brassicae reveals insights in its biotrophic life cycle and the origin of chitin synthesis.</title>
        <authorList>
            <person name="Schwelm A."/>
            <person name="Fogelqvist J."/>
            <person name="Knaust A."/>
            <person name="Julke S."/>
            <person name="Lilja T."/>
            <person name="Dhandapani V."/>
            <person name="Bonilla-Rosso G."/>
            <person name="Karlsson M."/>
            <person name="Shevchenko A."/>
            <person name="Choi S.R."/>
            <person name="Kim H.G."/>
            <person name="Park J.Y."/>
            <person name="Lim Y.P."/>
            <person name="Ludwig-Muller J."/>
            <person name="Dixelius C."/>
        </authorList>
    </citation>
    <scope>NUCLEOTIDE SEQUENCE</scope>
    <source>
        <tissue evidence="2">Potato root galls</tissue>
    </source>
</reference>
<dbReference type="EMBL" id="HACM01002997">
    <property type="protein sequence ID" value="CRZ03439.1"/>
    <property type="molecule type" value="Transcribed_RNA"/>
</dbReference>
<name>A0A0H5QMQ4_9EUKA</name>
<evidence type="ECO:0000313" key="2">
    <source>
        <dbReference type="EMBL" id="CRZ03440.1"/>
    </source>
</evidence>
<protein>
    <submittedName>
        <fullName evidence="2">Uncharacterized protein</fullName>
    </submittedName>
</protein>
<dbReference type="AlphaFoldDB" id="A0A0H5QMQ4"/>
<organism evidence="2">
    <name type="scientific">Spongospora subterranea</name>
    <dbReference type="NCBI Taxonomy" id="70186"/>
    <lineage>
        <taxon>Eukaryota</taxon>
        <taxon>Sar</taxon>
        <taxon>Rhizaria</taxon>
        <taxon>Endomyxa</taxon>
        <taxon>Phytomyxea</taxon>
        <taxon>Plasmodiophorida</taxon>
        <taxon>Plasmodiophoridae</taxon>
        <taxon>Spongospora</taxon>
    </lineage>
</organism>
<accession>A0A0H5QMQ4</accession>